<organism evidence="3 4">
    <name type="scientific">Acerihabitans arboris</name>
    <dbReference type="NCBI Taxonomy" id="2691583"/>
    <lineage>
        <taxon>Bacteria</taxon>
        <taxon>Pseudomonadati</taxon>
        <taxon>Pseudomonadota</taxon>
        <taxon>Gammaproteobacteria</taxon>
        <taxon>Enterobacterales</taxon>
        <taxon>Pectobacteriaceae</taxon>
        <taxon>Acerihabitans</taxon>
    </lineage>
</organism>
<dbReference type="EMBL" id="WUBS01000028">
    <property type="protein sequence ID" value="NDL66006.1"/>
    <property type="molecule type" value="Genomic_DNA"/>
</dbReference>
<dbReference type="Pfam" id="PF00389">
    <property type="entry name" value="2-Hacid_dh"/>
    <property type="match status" value="1"/>
</dbReference>
<reference evidence="3 4" key="1">
    <citation type="submission" date="2019-12" db="EMBL/GenBank/DDBJ databases">
        <authorList>
            <person name="Lee S.D."/>
        </authorList>
    </citation>
    <scope>NUCLEOTIDE SEQUENCE [LARGE SCALE GENOMIC DNA]</scope>
    <source>
        <strain evidence="3 4">SAP-6</strain>
    </source>
</reference>
<dbReference type="Proteomes" id="UP000461443">
    <property type="component" value="Unassembled WGS sequence"/>
</dbReference>
<evidence type="ECO:0000313" key="4">
    <source>
        <dbReference type="Proteomes" id="UP000461443"/>
    </source>
</evidence>
<evidence type="ECO:0000259" key="2">
    <source>
        <dbReference type="Pfam" id="PF00389"/>
    </source>
</evidence>
<evidence type="ECO:0000313" key="3">
    <source>
        <dbReference type="EMBL" id="NDL66006.1"/>
    </source>
</evidence>
<keyword evidence="1" id="KW-0560">Oxidoreductase</keyword>
<proteinExistence type="predicted"/>
<dbReference type="GO" id="GO:0051287">
    <property type="term" value="F:NAD binding"/>
    <property type="evidence" value="ECO:0007669"/>
    <property type="project" value="InterPro"/>
</dbReference>
<dbReference type="Gene3D" id="3.40.50.720">
    <property type="entry name" value="NAD(P)-binding Rossmann-like Domain"/>
    <property type="match status" value="1"/>
</dbReference>
<dbReference type="InterPro" id="IPR006139">
    <property type="entry name" value="D-isomer_2_OHA_DH_cat_dom"/>
</dbReference>
<sequence length="85" mass="9047">MKPNAVLYKKIPADQLARLQATFNLTQFDGTSDANRLEVLAALNGAEGLIGAGHPIGDALLDAAPRLRAISTISVGYDRFNVPEL</sequence>
<dbReference type="RefSeq" id="WP_162368710.1">
    <property type="nucleotide sequence ID" value="NZ_WUBS01000028.1"/>
</dbReference>
<dbReference type="GO" id="GO:0016616">
    <property type="term" value="F:oxidoreductase activity, acting on the CH-OH group of donors, NAD or NADP as acceptor"/>
    <property type="evidence" value="ECO:0007669"/>
    <property type="project" value="InterPro"/>
</dbReference>
<protein>
    <recommendedName>
        <fullName evidence="2">D-isomer specific 2-hydroxyacid dehydrogenase catalytic domain-containing protein</fullName>
    </recommendedName>
</protein>
<feature type="domain" description="D-isomer specific 2-hydroxyacid dehydrogenase catalytic" evidence="2">
    <location>
        <begin position="6"/>
        <end position="83"/>
    </location>
</feature>
<name>A0A845ST44_9GAMM</name>
<accession>A0A845ST44</accession>
<evidence type="ECO:0000256" key="1">
    <source>
        <dbReference type="ARBA" id="ARBA00023002"/>
    </source>
</evidence>
<gene>
    <name evidence="3" type="ORF">GRH90_25090</name>
</gene>
<dbReference type="AlphaFoldDB" id="A0A845ST44"/>
<dbReference type="SUPFAM" id="SSF52283">
    <property type="entry name" value="Formate/glycerate dehydrogenase catalytic domain-like"/>
    <property type="match status" value="1"/>
</dbReference>
<reference evidence="3 4" key="2">
    <citation type="submission" date="2020-02" db="EMBL/GenBank/DDBJ databases">
        <title>The new genus of Enterobacteriales.</title>
        <authorList>
            <person name="Kim I.S."/>
        </authorList>
    </citation>
    <scope>NUCLEOTIDE SEQUENCE [LARGE SCALE GENOMIC DNA]</scope>
    <source>
        <strain evidence="3 4">SAP-6</strain>
    </source>
</reference>
<keyword evidence="4" id="KW-1185">Reference proteome</keyword>
<comment type="caution">
    <text evidence="3">The sequence shown here is derived from an EMBL/GenBank/DDBJ whole genome shotgun (WGS) entry which is preliminary data.</text>
</comment>